<keyword evidence="6 9" id="KW-0464">Manganese</keyword>
<feature type="domain" description="1-deoxy-D-xylulose 5-phosphate reductoisomerase C-terminal" evidence="11">
    <location>
        <begin position="159"/>
        <end position="250"/>
    </location>
</feature>
<evidence type="ECO:0000259" key="12">
    <source>
        <dbReference type="Pfam" id="PF13288"/>
    </source>
</evidence>
<feature type="binding site" evidence="9">
    <location>
        <position position="23"/>
    </location>
    <ligand>
        <name>NADPH</name>
        <dbReference type="ChEBI" id="CHEBI:57783"/>
    </ligand>
</feature>
<dbReference type="SUPFAM" id="SSF51735">
    <property type="entry name" value="NAD(P)-binding Rossmann-fold domains"/>
    <property type="match status" value="1"/>
</dbReference>
<proteinExistence type="inferred from homology"/>
<evidence type="ECO:0000313" key="14">
    <source>
        <dbReference type="Proteomes" id="UP001500021"/>
    </source>
</evidence>
<evidence type="ECO:0000259" key="11">
    <source>
        <dbReference type="Pfam" id="PF08436"/>
    </source>
</evidence>
<feature type="binding site" evidence="9">
    <location>
        <position position="165"/>
    </location>
    <ligand>
        <name>Mn(2+)</name>
        <dbReference type="ChEBI" id="CHEBI:29035"/>
    </ligand>
</feature>
<dbReference type="SUPFAM" id="SSF69055">
    <property type="entry name" value="1-deoxy-D-xylulose-5-phosphate reductoisomerase, C-terminal domain"/>
    <property type="match status" value="1"/>
</dbReference>
<keyword evidence="5 9" id="KW-0560">Oxidoreductase</keyword>
<evidence type="ECO:0000256" key="2">
    <source>
        <dbReference type="ARBA" id="ARBA00006825"/>
    </source>
</evidence>
<evidence type="ECO:0000256" key="4">
    <source>
        <dbReference type="ARBA" id="ARBA00022857"/>
    </source>
</evidence>
<feature type="domain" description="DXP reductoisomerase C-terminal" evidence="12">
    <location>
        <begin position="282"/>
        <end position="397"/>
    </location>
</feature>
<evidence type="ECO:0000256" key="8">
    <source>
        <dbReference type="ARBA" id="ARBA00048543"/>
    </source>
</evidence>
<evidence type="ECO:0000256" key="9">
    <source>
        <dbReference type="HAMAP-Rule" id="MF_00183"/>
    </source>
</evidence>
<dbReference type="HAMAP" id="MF_00183">
    <property type="entry name" value="DXP_reductoisom"/>
    <property type="match status" value="1"/>
</dbReference>
<feature type="binding site" evidence="9">
    <location>
        <position position="233"/>
    </location>
    <ligand>
        <name>1-deoxy-D-xylulose 5-phosphate</name>
        <dbReference type="ChEBI" id="CHEBI:57792"/>
    </ligand>
</feature>
<comment type="caution">
    <text evidence="13">The sequence shown here is derived from an EMBL/GenBank/DDBJ whole genome shotgun (WGS) entry which is preliminary data.</text>
</comment>
<feature type="binding site" evidence="9">
    <location>
        <position position="242"/>
    </location>
    <ligand>
        <name>Mn(2+)</name>
        <dbReference type="ChEBI" id="CHEBI:29035"/>
    </ligand>
</feature>
<feature type="binding site" evidence="9">
    <location>
        <position position="242"/>
    </location>
    <ligand>
        <name>1-deoxy-D-xylulose 5-phosphate</name>
        <dbReference type="ChEBI" id="CHEBI:57792"/>
    </ligand>
</feature>
<dbReference type="Gene3D" id="3.40.50.720">
    <property type="entry name" value="NAD(P)-binding Rossmann-like Domain"/>
    <property type="match status" value="1"/>
</dbReference>
<accession>A0ABN1L656</accession>
<keyword evidence="9" id="KW-0460">Magnesium</keyword>
<comment type="pathway">
    <text evidence="1 9">Isoprenoid biosynthesis; isopentenyl diphosphate biosynthesis via DXP pathway; isopentenyl diphosphate from 1-deoxy-D-xylulose 5-phosphate: step 1/6.</text>
</comment>
<evidence type="ECO:0000256" key="7">
    <source>
        <dbReference type="ARBA" id="ARBA00023229"/>
    </source>
</evidence>
<organism evidence="13 14">
    <name type="scientific">Colwellia asteriadis</name>
    <dbReference type="NCBI Taxonomy" id="517723"/>
    <lineage>
        <taxon>Bacteria</taxon>
        <taxon>Pseudomonadati</taxon>
        <taxon>Pseudomonadota</taxon>
        <taxon>Gammaproteobacteria</taxon>
        <taxon>Alteromonadales</taxon>
        <taxon>Colwelliaceae</taxon>
        <taxon>Colwellia</taxon>
    </lineage>
</organism>
<dbReference type="InterPro" id="IPR013512">
    <property type="entry name" value="DXP_reductoisomerase_N"/>
</dbReference>
<dbReference type="EC" id="1.1.1.267" evidence="9"/>
<dbReference type="InterPro" id="IPR036169">
    <property type="entry name" value="DXPR_C_sf"/>
</dbReference>
<sequence>MSNQSSSGTSTVKRQLCVLGSTGSIGTSTLDVVRLHPDKFNIVSLSANASVDIIFTQCIEFSPKEVVLASPEHAKKLIAMLAAENIADITVYSGSEALIDIAQSSDVDTVMAAIVGASGLMPTFAAVKAGKRVLLANKEALVTSGAIFMAAVKASNAELLPIDSEHNAIFQCLPSNTQIGECQLLAQGISKVLLTGSGGPFRTLPLNDFVNVTPEQACAHPNWDMGRKISVDSATMMNKGLEFIEAKWLFNIDAEDIQVVLHPQSTIHSMVQYKDGSVIAQMGNPDMKTPIAHALAYPERIDSGVAPLDFFNTASFEFQAVDFERYPNLALAIEACKKGQGACTALNAANEIAVEAFLNGKIKFTDIYKINETSVKKFVLQQVDNINEVISLDHQVRLYATSLLDNFSSADELMVEK</sequence>
<name>A0ABN1L656_9GAMM</name>
<feature type="binding site" evidence="9">
    <location>
        <position position="137"/>
    </location>
    <ligand>
        <name>NADPH</name>
        <dbReference type="ChEBI" id="CHEBI:57783"/>
    </ligand>
</feature>
<feature type="binding site" evidence="9">
    <location>
        <position position="25"/>
    </location>
    <ligand>
        <name>NADPH</name>
        <dbReference type="ChEBI" id="CHEBI:57783"/>
    </ligand>
</feature>
<feature type="binding site" evidence="9">
    <location>
        <position position="197"/>
    </location>
    <ligand>
        <name>1-deoxy-D-xylulose 5-phosphate</name>
        <dbReference type="ChEBI" id="CHEBI:57792"/>
    </ligand>
</feature>
<feature type="binding site" evidence="9">
    <location>
        <position position="226"/>
    </location>
    <ligand>
        <name>NADPH</name>
        <dbReference type="ChEBI" id="CHEBI:57783"/>
    </ligand>
</feature>
<feature type="binding site" evidence="9">
    <location>
        <position position="165"/>
    </location>
    <ligand>
        <name>1-deoxy-D-xylulose 5-phosphate</name>
        <dbReference type="ChEBI" id="CHEBI:57792"/>
    </ligand>
</feature>
<dbReference type="PANTHER" id="PTHR30525">
    <property type="entry name" value="1-DEOXY-D-XYLULOSE 5-PHOSPHATE REDUCTOISOMERASE"/>
    <property type="match status" value="1"/>
</dbReference>
<dbReference type="EMBL" id="BAAAFA010000004">
    <property type="protein sequence ID" value="GAA0815893.1"/>
    <property type="molecule type" value="Genomic_DNA"/>
</dbReference>
<dbReference type="NCBIfam" id="TIGR00243">
    <property type="entry name" value="Dxr"/>
    <property type="match status" value="1"/>
</dbReference>
<comment type="catalytic activity">
    <reaction evidence="8">
        <text>2-C-methyl-D-erythritol 4-phosphate + NADP(+) = 1-deoxy-D-xylulose 5-phosphate + NADPH + H(+)</text>
        <dbReference type="Rhea" id="RHEA:13717"/>
        <dbReference type="ChEBI" id="CHEBI:15378"/>
        <dbReference type="ChEBI" id="CHEBI:57783"/>
        <dbReference type="ChEBI" id="CHEBI:57792"/>
        <dbReference type="ChEBI" id="CHEBI:58262"/>
        <dbReference type="ChEBI" id="CHEBI:58349"/>
        <dbReference type="EC" id="1.1.1.267"/>
    </reaction>
    <physiologicalReaction direction="right-to-left" evidence="8">
        <dbReference type="Rhea" id="RHEA:13719"/>
    </physiologicalReaction>
</comment>
<feature type="binding site" evidence="9">
    <location>
        <position position="138"/>
    </location>
    <ligand>
        <name>1-deoxy-D-xylulose 5-phosphate</name>
        <dbReference type="ChEBI" id="CHEBI:57792"/>
    </ligand>
</feature>
<dbReference type="NCBIfam" id="NF003938">
    <property type="entry name" value="PRK05447.1-1"/>
    <property type="match status" value="1"/>
</dbReference>
<feature type="domain" description="1-deoxy-D-xylulose 5-phosphate reductoisomerase N-terminal" evidence="10">
    <location>
        <begin position="16"/>
        <end position="145"/>
    </location>
</feature>
<evidence type="ECO:0000256" key="3">
    <source>
        <dbReference type="ARBA" id="ARBA00022723"/>
    </source>
</evidence>
<dbReference type="RefSeq" id="WP_343816726.1">
    <property type="nucleotide sequence ID" value="NZ_BAAAFA010000004.1"/>
</dbReference>
<evidence type="ECO:0000256" key="1">
    <source>
        <dbReference type="ARBA" id="ARBA00005094"/>
    </source>
</evidence>
<keyword evidence="7 9" id="KW-0414">Isoprene biosynthesis</keyword>
<feature type="binding site" evidence="9">
    <location>
        <position position="164"/>
    </location>
    <ligand>
        <name>1-deoxy-D-xylulose 5-phosphate</name>
        <dbReference type="ChEBI" id="CHEBI:57792"/>
    </ligand>
</feature>
<dbReference type="PIRSF" id="PIRSF006205">
    <property type="entry name" value="Dxp_reductismrs"/>
    <property type="match status" value="1"/>
</dbReference>
<comment type="similarity">
    <text evidence="2 9">Belongs to the DXR family.</text>
</comment>
<comment type="function">
    <text evidence="9">Catalyzes the NADPH-dependent rearrangement and reduction of 1-deoxy-D-xylulose-5-phosphate (DXP) to 2-C-methyl-D-erythritol 4-phosphate (MEP).</text>
</comment>
<evidence type="ECO:0000259" key="10">
    <source>
        <dbReference type="Pfam" id="PF02670"/>
    </source>
</evidence>
<evidence type="ECO:0000256" key="6">
    <source>
        <dbReference type="ARBA" id="ARBA00023211"/>
    </source>
</evidence>
<dbReference type="Pfam" id="PF08436">
    <property type="entry name" value="DXP_redisom_C"/>
    <property type="match status" value="1"/>
</dbReference>
<comment type="cofactor">
    <cofactor evidence="9">
        <name>Mg(2+)</name>
        <dbReference type="ChEBI" id="CHEBI:18420"/>
    </cofactor>
    <cofactor evidence="9">
        <name>Mn(2+)</name>
        <dbReference type="ChEBI" id="CHEBI:29035"/>
    </cofactor>
</comment>
<dbReference type="Pfam" id="PF02670">
    <property type="entry name" value="DXP_reductoisom"/>
    <property type="match status" value="1"/>
</dbReference>
<feature type="binding site" evidence="9">
    <location>
        <position position="239"/>
    </location>
    <ligand>
        <name>1-deoxy-D-xylulose 5-phosphate</name>
        <dbReference type="ChEBI" id="CHEBI:57792"/>
    </ligand>
</feature>
<dbReference type="InterPro" id="IPR026877">
    <property type="entry name" value="DXPR_C"/>
</dbReference>
<protein>
    <recommendedName>
        <fullName evidence="9">1-deoxy-D-xylulose 5-phosphate reductoisomerase</fullName>
        <shortName evidence="9">DXP reductoisomerase</shortName>
        <ecNumber evidence="9">1.1.1.267</ecNumber>
    </recommendedName>
    <alternativeName>
        <fullName evidence="9">1-deoxyxylulose-5-phosphate reductoisomerase</fullName>
    </alternativeName>
    <alternativeName>
        <fullName evidence="9">2-C-methyl-D-erythritol 4-phosphate synthase</fullName>
    </alternativeName>
</protein>
<feature type="binding site" evidence="9">
    <location>
        <position position="22"/>
    </location>
    <ligand>
        <name>NADPH</name>
        <dbReference type="ChEBI" id="CHEBI:57783"/>
    </ligand>
</feature>
<feature type="binding site" evidence="9">
    <location>
        <position position="220"/>
    </location>
    <ligand>
        <name>1-deoxy-D-xylulose 5-phosphate</name>
        <dbReference type="ChEBI" id="CHEBI:57792"/>
    </ligand>
</feature>
<feature type="binding site" evidence="9">
    <location>
        <position position="238"/>
    </location>
    <ligand>
        <name>1-deoxy-D-xylulose 5-phosphate</name>
        <dbReference type="ChEBI" id="CHEBI:57792"/>
    </ligand>
</feature>
<keyword evidence="3 9" id="KW-0479">Metal-binding</keyword>
<dbReference type="NCBIfam" id="NF009114">
    <property type="entry name" value="PRK12464.1"/>
    <property type="match status" value="1"/>
</dbReference>
<dbReference type="InterPro" id="IPR036291">
    <property type="entry name" value="NAD(P)-bd_dom_sf"/>
</dbReference>
<keyword evidence="4 9" id="KW-0521">NADP</keyword>
<dbReference type="InterPro" id="IPR003821">
    <property type="entry name" value="DXP_reductoisomerase"/>
</dbReference>
<dbReference type="Proteomes" id="UP001500021">
    <property type="component" value="Unassembled WGS sequence"/>
</dbReference>
<keyword evidence="14" id="KW-1185">Reference proteome</keyword>
<dbReference type="Gene3D" id="1.10.1740.10">
    <property type="match status" value="1"/>
</dbReference>
<evidence type="ECO:0000313" key="13">
    <source>
        <dbReference type="EMBL" id="GAA0815893.1"/>
    </source>
</evidence>
<feature type="binding site" evidence="9">
    <location>
        <position position="139"/>
    </location>
    <ligand>
        <name>NADPH</name>
        <dbReference type="ChEBI" id="CHEBI:57783"/>
    </ligand>
</feature>
<dbReference type="Pfam" id="PF13288">
    <property type="entry name" value="DXPR_C"/>
    <property type="match status" value="1"/>
</dbReference>
<feature type="binding site" evidence="9">
    <location>
        <position position="163"/>
    </location>
    <ligand>
        <name>Mn(2+)</name>
        <dbReference type="ChEBI" id="CHEBI:29035"/>
    </ligand>
</feature>
<comment type="caution">
    <text evidence="9">Lacks conserved residue(s) required for the propagation of feature annotation.</text>
</comment>
<dbReference type="InterPro" id="IPR013644">
    <property type="entry name" value="DXP_reductoisomerase_C"/>
</dbReference>
<dbReference type="SUPFAM" id="SSF55347">
    <property type="entry name" value="Glyceraldehyde-3-phosphate dehydrogenase-like, C-terminal domain"/>
    <property type="match status" value="1"/>
</dbReference>
<gene>
    <name evidence="13" type="primary">ispC</name>
    <name evidence="9" type="synonym">dxr</name>
    <name evidence="13" type="ORF">GCM10009111_14880</name>
</gene>
<dbReference type="PANTHER" id="PTHR30525:SF0">
    <property type="entry name" value="1-DEOXY-D-XYLULOSE 5-PHOSPHATE REDUCTOISOMERASE, CHLOROPLASTIC"/>
    <property type="match status" value="1"/>
</dbReference>
<evidence type="ECO:0000256" key="5">
    <source>
        <dbReference type="ARBA" id="ARBA00023002"/>
    </source>
</evidence>
<feature type="binding site" evidence="9">
    <location>
        <position position="24"/>
    </location>
    <ligand>
        <name>NADPH</name>
        <dbReference type="ChEBI" id="CHEBI:57783"/>
    </ligand>
</feature>
<reference evidence="13 14" key="1">
    <citation type="journal article" date="2019" name="Int. J. Syst. Evol. Microbiol.">
        <title>The Global Catalogue of Microorganisms (GCM) 10K type strain sequencing project: providing services to taxonomists for standard genome sequencing and annotation.</title>
        <authorList>
            <consortium name="The Broad Institute Genomics Platform"/>
            <consortium name="The Broad Institute Genome Sequencing Center for Infectious Disease"/>
            <person name="Wu L."/>
            <person name="Ma J."/>
        </authorList>
    </citation>
    <scope>NUCLEOTIDE SEQUENCE [LARGE SCALE GENOMIC DNA]</scope>
    <source>
        <strain evidence="13 14">JCM 15608</strain>
    </source>
</reference>